<dbReference type="Proteomes" id="UP000078454">
    <property type="component" value="Unassembled WGS sequence"/>
</dbReference>
<evidence type="ECO:0000313" key="2">
    <source>
        <dbReference type="EMBL" id="OAS14922.1"/>
    </source>
</evidence>
<dbReference type="PANTHER" id="PTHR35789:SF1">
    <property type="entry name" value="SPORE GERMINATION PROTEIN B3"/>
    <property type="match status" value="1"/>
</dbReference>
<organism evidence="2 3">
    <name type="scientific">Paenibacillus oryzisoli</name>
    <dbReference type="NCBI Taxonomy" id="1850517"/>
    <lineage>
        <taxon>Bacteria</taxon>
        <taxon>Bacillati</taxon>
        <taxon>Bacillota</taxon>
        <taxon>Bacilli</taxon>
        <taxon>Bacillales</taxon>
        <taxon>Paenibacillaceae</taxon>
        <taxon>Paenibacillus</taxon>
    </lineage>
</organism>
<comment type="caution">
    <text evidence="2">The sequence shown here is derived from an EMBL/GenBank/DDBJ whole genome shotgun (WGS) entry which is preliminary data.</text>
</comment>
<evidence type="ECO:0000313" key="3">
    <source>
        <dbReference type="Proteomes" id="UP000078454"/>
    </source>
</evidence>
<dbReference type="Pfam" id="PF05504">
    <property type="entry name" value="Spore_GerAC"/>
    <property type="match status" value="1"/>
</dbReference>
<evidence type="ECO:0000259" key="1">
    <source>
        <dbReference type="Pfam" id="PF05504"/>
    </source>
</evidence>
<dbReference type="STRING" id="1850517.A8708_05335"/>
<feature type="domain" description="Spore germination GerAC-like C-terminal" evidence="1">
    <location>
        <begin position="12"/>
        <end position="176"/>
    </location>
</feature>
<dbReference type="GO" id="GO:0009847">
    <property type="term" value="P:spore germination"/>
    <property type="evidence" value="ECO:0007669"/>
    <property type="project" value="InterPro"/>
</dbReference>
<sequence length="190" mass="21694">MCVNWSVVVFFKGLAVFNKDKLIGWLDEQDSKGFNYIVGNVKRTIGIIPCPQGGNMSFEVLQTKSNMKGLVENGKPHIDIKLLVEQNIAEVKCQIDLTKIQTIDELQKISSEKLKEILDHAIHEVQTTYKSDIFGFGEAIHRDDPKAWRKIKKDWNVLFPELTVHVEVDARIRLTGTISNSLIEEMKNKE</sequence>
<dbReference type="EMBL" id="LYPB01000087">
    <property type="protein sequence ID" value="OAS14922.1"/>
    <property type="molecule type" value="Genomic_DNA"/>
</dbReference>
<keyword evidence="3" id="KW-1185">Reference proteome</keyword>
<protein>
    <recommendedName>
        <fullName evidence="1">Spore germination GerAC-like C-terminal domain-containing protein</fullName>
    </recommendedName>
</protein>
<dbReference type="RefSeq" id="WP_068669117.1">
    <property type="nucleotide sequence ID" value="NZ_LYPB01000087.1"/>
</dbReference>
<dbReference type="InterPro" id="IPR008844">
    <property type="entry name" value="Spore_GerAC-like"/>
</dbReference>
<dbReference type="AlphaFoldDB" id="A0A198A1E7"/>
<gene>
    <name evidence="2" type="ORF">A8708_05335</name>
</gene>
<dbReference type="InterPro" id="IPR038501">
    <property type="entry name" value="Spore_GerAC_C_sf"/>
</dbReference>
<reference evidence="2 3" key="1">
    <citation type="submission" date="2016-05" db="EMBL/GenBank/DDBJ databases">
        <title>Paenibacillus sp. 1ZS3-15 nov., isolated from the rhizosphere soil.</title>
        <authorList>
            <person name="Zhang X.X."/>
            <person name="Zhang J."/>
        </authorList>
    </citation>
    <scope>NUCLEOTIDE SEQUENCE [LARGE SCALE GENOMIC DNA]</scope>
    <source>
        <strain evidence="2 3">1ZS3-15</strain>
    </source>
</reference>
<accession>A0A198A1E7</accession>
<dbReference type="InterPro" id="IPR046953">
    <property type="entry name" value="Spore_GerAC-like_C"/>
</dbReference>
<dbReference type="OrthoDB" id="9816067at2"/>
<dbReference type="GO" id="GO:0016020">
    <property type="term" value="C:membrane"/>
    <property type="evidence" value="ECO:0007669"/>
    <property type="project" value="InterPro"/>
</dbReference>
<dbReference type="PANTHER" id="PTHR35789">
    <property type="entry name" value="SPORE GERMINATION PROTEIN B3"/>
    <property type="match status" value="1"/>
</dbReference>
<name>A0A198A1E7_9BACL</name>
<dbReference type="Gene3D" id="3.30.300.210">
    <property type="entry name" value="Nutrient germinant receptor protein C, domain 3"/>
    <property type="match status" value="1"/>
</dbReference>
<proteinExistence type="predicted"/>